<dbReference type="AlphaFoldDB" id="A0A8E2AI18"/>
<keyword evidence="1" id="KW-0732">Signal</keyword>
<sequence>MNIRACISACALFMAFTMSPVLAGVIQRSEDLCPPINPHGIPCVLTASFPPITLPTTTPATTKY</sequence>
<evidence type="ECO:0000256" key="1">
    <source>
        <dbReference type="SAM" id="SignalP"/>
    </source>
</evidence>
<dbReference type="Proteomes" id="UP000250043">
    <property type="component" value="Unassembled WGS sequence"/>
</dbReference>
<feature type="chain" id="PRO_5034535676" evidence="1">
    <location>
        <begin position="24"/>
        <end position="64"/>
    </location>
</feature>
<accession>A0A8E2AI18</accession>
<evidence type="ECO:0000313" key="2">
    <source>
        <dbReference type="EMBL" id="OCH83809.1"/>
    </source>
</evidence>
<name>A0A8E2AI18_9APHY</name>
<evidence type="ECO:0000313" key="3">
    <source>
        <dbReference type="Proteomes" id="UP000250043"/>
    </source>
</evidence>
<dbReference type="EMBL" id="KV722808">
    <property type="protein sequence ID" value="OCH83809.1"/>
    <property type="molecule type" value="Genomic_DNA"/>
</dbReference>
<keyword evidence="3" id="KW-1185">Reference proteome</keyword>
<gene>
    <name evidence="2" type="ORF">OBBRIDRAFT_799599</name>
</gene>
<feature type="signal peptide" evidence="1">
    <location>
        <begin position="1"/>
        <end position="23"/>
    </location>
</feature>
<reference evidence="2 3" key="1">
    <citation type="submission" date="2016-07" db="EMBL/GenBank/DDBJ databases">
        <title>Draft genome of the white-rot fungus Obba rivulosa 3A-2.</title>
        <authorList>
            <consortium name="DOE Joint Genome Institute"/>
            <person name="Miettinen O."/>
            <person name="Riley R."/>
            <person name="Acob R."/>
            <person name="Barry K."/>
            <person name="Cullen D."/>
            <person name="De Vries R."/>
            <person name="Hainaut M."/>
            <person name="Hatakka A."/>
            <person name="Henrissat B."/>
            <person name="Hilden K."/>
            <person name="Kuo R."/>
            <person name="Labutti K."/>
            <person name="Lipzen A."/>
            <person name="Makela M.R."/>
            <person name="Sandor L."/>
            <person name="Spatafora J.W."/>
            <person name="Grigoriev I.V."/>
            <person name="Hibbett D.S."/>
        </authorList>
    </citation>
    <scope>NUCLEOTIDE SEQUENCE [LARGE SCALE GENOMIC DNA]</scope>
    <source>
        <strain evidence="2 3">3A-2</strain>
    </source>
</reference>
<proteinExistence type="predicted"/>
<organism evidence="2 3">
    <name type="scientific">Obba rivulosa</name>
    <dbReference type="NCBI Taxonomy" id="1052685"/>
    <lineage>
        <taxon>Eukaryota</taxon>
        <taxon>Fungi</taxon>
        <taxon>Dikarya</taxon>
        <taxon>Basidiomycota</taxon>
        <taxon>Agaricomycotina</taxon>
        <taxon>Agaricomycetes</taxon>
        <taxon>Polyporales</taxon>
        <taxon>Gelatoporiaceae</taxon>
        <taxon>Obba</taxon>
    </lineage>
</organism>
<protein>
    <submittedName>
        <fullName evidence="2">Uncharacterized protein</fullName>
    </submittedName>
</protein>